<dbReference type="AlphaFoldDB" id="A0A437AJH0"/>
<dbReference type="GO" id="GO:0030880">
    <property type="term" value="C:RNA polymerase complex"/>
    <property type="evidence" value="ECO:0007669"/>
    <property type="project" value="InterPro"/>
</dbReference>
<organism evidence="3 4">
    <name type="scientific">Tubulinosema ratisbonensis</name>
    <dbReference type="NCBI Taxonomy" id="291195"/>
    <lineage>
        <taxon>Eukaryota</taxon>
        <taxon>Fungi</taxon>
        <taxon>Fungi incertae sedis</taxon>
        <taxon>Microsporidia</taxon>
        <taxon>Tubulinosematoidea</taxon>
        <taxon>Tubulinosematidae</taxon>
        <taxon>Tubulinosema</taxon>
    </lineage>
</organism>
<dbReference type="InterPro" id="IPR038324">
    <property type="entry name" value="Rpb4/RPC9_sf"/>
</dbReference>
<comment type="subcellular location">
    <subcellularLocation>
        <location evidence="1">Nucleus</location>
    </subcellularLocation>
</comment>
<dbReference type="SUPFAM" id="SSF47819">
    <property type="entry name" value="HRDC-like"/>
    <property type="match status" value="1"/>
</dbReference>
<comment type="caution">
    <text evidence="3">The sequence shown here is derived from an EMBL/GenBank/DDBJ whole genome shotgun (WGS) entry which is preliminary data.</text>
</comment>
<evidence type="ECO:0000313" key="4">
    <source>
        <dbReference type="Proteomes" id="UP000282876"/>
    </source>
</evidence>
<accession>A0A437AJH0</accession>
<evidence type="ECO:0000256" key="2">
    <source>
        <dbReference type="ARBA" id="ARBA00023242"/>
    </source>
</evidence>
<dbReference type="GO" id="GO:0006352">
    <property type="term" value="P:DNA-templated transcription initiation"/>
    <property type="evidence" value="ECO:0007669"/>
    <property type="project" value="InterPro"/>
</dbReference>
<name>A0A437AJH0_9MICR</name>
<dbReference type="STRING" id="291195.A0A437AJH0"/>
<dbReference type="InterPro" id="IPR010997">
    <property type="entry name" value="HRDC-like_sf"/>
</dbReference>
<keyword evidence="4" id="KW-1185">Reference proteome</keyword>
<dbReference type="InterPro" id="IPR045222">
    <property type="entry name" value="Rpb4-like"/>
</dbReference>
<proteinExistence type="predicted"/>
<dbReference type="PANTHER" id="PTHR21297">
    <property type="entry name" value="DNA-DIRECTED RNA POLYMERASE II"/>
    <property type="match status" value="1"/>
</dbReference>
<dbReference type="InterPro" id="IPR005574">
    <property type="entry name" value="Rpb4/RPC9"/>
</dbReference>
<gene>
    <name evidence="3" type="ORF">TUBRATIS_23830</name>
</gene>
<sequence length="124" mass="14273">MFGKEKNFGLENCENTIPLATTEALQILQSQQNKVLSDVKRQAYQKTFLCTLKYAETCSRVPIHKIDELKSFLQEFCLEQDELAVIASHLPQQVEEAVFLVPSLERFGSEIEKIVEKINYICNF</sequence>
<reference evidence="3 4" key="1">
    <citation type="submission" date="2018-10" db="EMBL/GenBank/DDBJ databases">
        <title>Draft genome sequence of the microsporidian Tubulinosema ratisbonensis.</title>
        <authorList>
            <person name="Polonais V."/>
            <person name="Peyretaillade E."/>
            <person name="Niehus S."/>
            <person name="Wawrzyniak I."/>
            <person name="Franchet A."/>
            <person name="Gaspin C."/>
            <person name="Reichstadt M."/>
            <person name="Belser C."/>
            <person name="Labadie K."/>
            <person name="Delbac F."/>
            <person name="Ferrandon D."/>
        </authorList>
    </citation>
    <scope>NUCLEOTIDE SEQUENCE [LARGE SCALE GENOMIC DNA]</scope>
    <source>
        <strain evidence="3 4">Franzen</strain>
    </source>
</reference>
<evidence type="ECO:0000256" key="1">
    <source>
        <dbReference type="ARBA" id="ARBA00004123"/>
    </source>
</evidence>
<protein>
    <submittedName>
        <fullName evidence="3">RNA polymerase II subunit Rpb4</fullName>
    </submittedName>
</protein>
<dbReference type="GO" id="GO:0005634">
    <property type="term" value="C:nucleus"/>
    <property type="evidence" value="ECO:0007669"/>
    <property type="project" value="UniProtKB-SubCell"/>
</dbReference>
<dbReference type="Proteomes" id="UP000282876">
    <property type="component" value="Unassembled WGS sequence"/>
</dbReference>
<evidence type="ECO:0000313" key="3">
    <source>
        <dbReference type="EMBL" id="RVD91176.1"/>
    </source>
</evidence>
<dbReference type="GO" id="GO:0000166">
    <property type="term" value="F:nucleotide binding"/>
    <property type="evidence" value="ECO:0007669"/>
    <property type="project" value="InterPro"/>
</dbReference>
<dbReference type="Gene3D" id="1.20.1250.40">
    <property type="match status" value="1"/>
</dbReference>
<dbReference type="Pfam" id="PF03874">
    <property type="entry name" value="RNA_pol_Rpb4"/>
    <property type="match status" value="1"/>
</dbReference>
<keyword evidence="2" id="KW-0539">Nucleus</keyword>
<dbReference type="EMBL" id="RCSS01000619">
    <property type="protein sequence ID" value="RVD91176.1"/>
    <property type="molecule type" value="Genomic_DNA"/>
</dbReference>
<dbReference type="OrthoDB" id="2186918at2759"/>
<dbReference type="VEuPathDB" id="MicrosporidiaDB:TUBRATIS_23830"/>